<dbReference type="PANTHER" id="PTHR42781:SF1">
    <property type="entry name" value="THIAMINE IMPORT ATP-BINDING PROTEIN THIQ"/>
    <property type="match status" value="1"/>
</dbReference>
<dbReference type="PROSITE" id="PS50893">
    <property type="entry name" value="ABC_TRANSPORTER_2"/>
    <property type="match status" value="1"/>
</dbReference>
<evidence type="ECO:0000256" key="6">
    <source>
        <dbReference type="ARBA" id="ARBA00022967"/>
    </source>
</evidence>
<dbReference type="InterPro" id="IPR027417">
    <property type="entry name" value="P-loop_NTPase"/>
</dbReference>
<keyword evidence="4" id="KW-0547">Nucleotide-binding</keyword>
<accession>A0A845M7K7</accession>
<dbReference type="Pfam" id="PF00005">
    <property type="entry name" value="ABC_tran"/>
    <property type="match status" value="1"/>
</dbReference>
<keyword evidence="7" id="KW-0472">Membrane</keyword>
<keyword evidence="5 9" id="KW-0067">ATP-binding</keyword>
<feature type="domain" description="ABC transporter" evidence="8">
    <location>
        <begin position="2"/>
        <end position="229"/>
    </location>
</feature>
<dbReference type="InterPro" id="IPR050093">
    <property type="entry name" value="ABC_SmlMolc_Importer"/>
</dbReference>
<dbReference type="EMBL" id="WTUX01000022">
    <property type="protein sequence ID" value="MZR15302.1"/>
    <property type="molecule type" value="Genomic_DNA"/>
</dbReference>
<evidence type="ECO:0000256" key="2">
    <source>
        <dbReference type="ARBA" id="ARBA00022475"/>
    </source>
</evidence>
<dbReference type="GO" id="GO:0016887">
    <property type="term" value="F:ATP hydrolysis activity"/>
    <property type="evidence" value="ECO:0007669"/>
    <property type="project" value="InterPro"/>
</dbReference>
<dbReference type="AlphaFoldDB" id="A0A845M7K7"/>
<dbReference type="RefSeq" id="WP_161353716.1">
    <property type="nucleotide sequence ID" value="NZ_WTUX01000022.1"/>
</dbReference>
<dbReference type="SUPFAM" id="SSF52540">
    <property type="entry name" value="P-loop containing nucleoside triphosphate hydrolases"/>
    <property type="match status" value="1"/>
</dbReference>
<gene>
    <name evidence="9" type="ORF">GQE99_19965</name>
</gene>
<comment type="caution">
    <text evidence="9">The sequence shown here is derived from an EMBL/GenBank/DDBJ whole genome shotgun (WGS) entry which is preliminary data.</text>
</comment>
<evidence type="ECO:0000256" key="4">
    <source>
        <dbReference type="ARBA" id="ARBA00022741"/>
    </source>
</evidence>
<organism evidence="9 10">
    <name type="scientific">Maritimibacter harenae</name>
    <dbReference type="NCBI Taxonomy" id="2606218"/>
    <lineage>
        <taxon>Bacteria</taxon>
        <taxon>Pseudomonadati</taxon>
        <taxon>Pseudomonadota</taxon>
        <taxon>Alphaproteobacteria</taxon>
        <taxon>Rhodobacterales</taxon>
        <taxon>Roseobacteraceae</taxon>
        <taxon>Maritimibacter</taxon>
    </lineage>
</organism>
<dbReference type="SMART" id="SM00382">
    <property type="entry name" value="AAA"/>
    <property type="match status" value="1"/>
</dbReference>
<dbReference type="PANTHER" id="PTHR42781">
    <property type="entry name" value="SPERMIDINE/PUTRESCINE IMPORT ATP-BINDING PROTEIN POTA"/>
    <property type="match status" value="1"/>
</dbReference>
<dbReference type="Gene3D" id="3.40.50.300">
    <property type="entry name" value="P-loop containing nucleotide triphosphate hydrolases"/>
    <property type="match status" value="1"/>
</dbReference>
<evidence type="ECO:0000259" key="8">
    <source>
        <dbReference type="PROSITE" id="PS50893"/>
    </source>
</evidence>
<keyword evidence="6" id="KW-1278">Translocase</keyword>
<dbReference type="PROSITE" id="PS00211">
    <property type="entry name" value="ABC_TRANSPORTER_1"/>
    <property type="match status" value="1"/>
</dbReference>
<dbReference type="InterPro" id="IPR003593">
    <property type="entry name" value="AAA+_ATPase"/>
</dbReference>
<evidence type="ECO:0000256" key="7">
    <source>
        <dbReference type="ARBA" id="ARBA00023136"/>
    </source>
</evidence>
<evidence type="ECO:0000256" key="1">
    <source>
        <dbReference type="ARBA" id="ARBA00022448"/>
    </source>
</evidence>
<protein>
    <submittedName>
        <fullName evidence="9">ATP-binding cassette domain-containing protein</fullName>
    </submittedName>
</protein>
<evidence type="ECO:0000313" key="9">
    <source>
        <dbReference type="EMBL" id="MZR15302.1"/>
    </source>
</evidence>
<sequence>MLTLETLHIDLDGFTLDADFSVETGRRVAVLGPSGAGKSTLLAAIAGFQPVSGRVLWDETDLTPLPPAQRPVTMIFQDNNLFPHLTAAQNVGLGLRPDLRLSRDDKARVDEALTRVGLGGLGTRKPAALSGGQAARVALARAVLRHKPVMLLDEPFGALGPALRDEMLGLVRTLADEVGATLLMVSHEPEDAKAIAHEVVLVADGRAHAPVPTAEIFANPPAALRDYLGREG</sequence>
<evidence type="ECO:0000256" key="5">
    <source>
        <dbReference type="ARBA" id="ARBA00022840"/>
    </source>
</evidence>
<keyword evidence="2" id="KW-1003">Cell membrane</keyword>
<reference evidence="9 10" key="1">
    <citation type="submission" date="2019-12" db="EMBL/GenBank/DDBJ databases">
        <title>Maritimibacter sp. nov. sp. isolated from sea sand.</title>
        <authorList>
            <person name="Kim J."/>
            <person name="Jeong S.E."/>
            <person name="Jung H.S."/>
            <person name="Jeon C.O."/>
        </authorList>
    </citation>
    <scope>NUCLEOTIDE SEQUENCE [LARGE SCALE GENOMIC DNA]</scope>
    <source>
        <strain evidence="9 10">DP07</strain>
    </source>
</reference>
<evidence type="ECO:0000313" key="10">
    <source>
        <dbReference type="Proteomes" id="UP000467322"/>
    </source>
</evidence>
<name>A0A845M7K7_9RHOB</name>
<proteinExistence type="predicted"/>
<dbReference type="InterPro" id="IPR003439">
    <property type="entry name" value="ABC_transporter-like_ATP-bd"/>
</dbReference>
<keyword evidence="10" id="KW-1185">Reference proteome</keyword>
<keyword evidence="1" id="KW-0813">Transport</keyword>
<dbReference type="InterPro" id="IPR017871">
    <property type="entry name" value="ABC_transporter-like_CS"/>
</dbReference>
<evidence type="ECO:0000256" key="3">
    <source>
        <dbReference type="ARBA" id="ARBA00022519"/>
    </source>
</evidence>
<dbReference type="GO" id="GO:0005524">
    <property type="term" value="F:ATP binding"/>
    <property type="evidence" value="ECO:0007669"/>
    <property type="project" value="UniProtKB-KW"/>
</dbReference>
<dbReference type="Proteomes" id="UP000467322">
    <property type="component" value="Unassembled WGS sequence"/>
</dbReference>
<keyword evidence="3" id="KW-0997">Cell inner membrane</keyword>